<evidence type="ECO:0000313" key="3">
    <source>
        <dbReference type="Proteomes" id="UP000078544"/>
    </source>
</evidence>
<feature type="compositionally biased region" description="Low complexity" evidence="1">
    <location>
        <begin position="70"/>
        <end position="93"/>
    </location>
</feature>
<name>A0A168E163_9HYPO</name>
<evidence type="ECO:0000256" key="1">
    <source>
        <dbReference type="SAM" id="MobiDB-lite"/>
    </source>
</evidence>
<keyword evidence="3" id="KW-1185">Reference proteome</keyword>
<feature type="region of interest" description="Disordered" evidence="1">
    <location>
        <begin position="172"/>
        <end position="193"/>
    </location>
</feature>
<protein>
    <submittedName>
        <fullName evidence="2">Uncharacterized protein</fullName>
    </submittedName>
</protein>
<dbReference type="EMBL" id="AZGY01000005">
    <property type="protein sequence ID" value="KZZ98314.1"/>
    <property type="molecule type" value="Genomic_DNA"/>
</dbReference>
<reference evidence="2 3" key="1">
    <citation type="journal article" date="2016" name="Genome Biol. Evol.">
        <title>Divergent and convergent evolution of fungal pathogenicity.</title>
        <authorList>
            <person name="Shang Y."/>
            <person name="Xiao G."/>
            <person name="Zheng P."/>
            <person name="Cen K."/>
            <person name="Zhan S."/>
            <person name="Wang C."/>
        </authorList>
    </citation>
    <scope>NUCLEOTIDE SEQUENCE [LARGE SCALE GENOMIC DNA]</scope>
    <source>
        <strain evidence="2 3">RCEF 2490</strain>
    </source>
</reference>
<organism evidence="2 3">
    <name type="scientific">Moelleriella libera RCEF 2490</name>
    <dbReference type="NCBI Taxonomy" id="1081109"/>
    <lineage>
        <taxon>Eukaryota</taxon>
        <taxon>Fungi</taxon>
        <taxon>Dikarya</taxon>
        <taxon>Ascomycota</taxon>
        <taxon>Pezizomycotina</taxon>
        <taxon>Sordariomycetes</taxon>
        <taxon>Hypocreomycetidae</taxon>
        <taxon>Hypocreales</taxon>
        <taxon>Clavicipitaceae</taxon>
        <taxon>Moelleriella</taxon>
    </lineage>
</organism>
<gene>
    <name evidence="2" type="ORF">AAL_02832</name>
</gene>
<evidence type="ECO:0000313" key="2">
    <source>
        <dbReference type="EMBL" id="KZZ98314.1"/>
    </source>
</evidence>
<sequence length="193" mass="20249">MGSAPEDEEASAMAAAMGFSSFGAQDRPHKKRRYNAAADTVTCAAVAGAAAVPPTTASNATPLGGGAAASTQTSSHDDSNSNTITSTSTSTTDKGVSALQSLPAHLVGLPARPAASGAELSSSSTQQQQHSSWPQKKQHQRHQQQDHGPRKLWYEGYYDSLSNDNPWERLEKAMGLPSKGSWMVAGQARPQTQ</sequence>
<accession>A0A168E163</accession>
<feature type="region of interest" description="Disordered" evidence="1">
    <location>
        <begin position="52"/>
        <end position="151"/>
    </location>
</feature>
<feature type="compositionally biased region" description="Low complexity" evidence="1">
    <location>
        <begin position="121"/>
        <end position="135"/>
    </location>
</feature>
<proteinExistence type="predicted"/>
<dbReference type="Proteomes" id="UP000078544">
    <property type="component" value="Unassembled WGS sequence"/>
</dbReference>
<dbReference type="OrthoDB" id="5419162at2759"/>
<dbReference type="AlphaFoldDB" id="A0A168E163"/>
<comment type="caution">
    <text evidence="2">The sequence shown here is derived from an EMBL/GenBank/DDBJ whole genome shotgun (WGS) entry which is preliminary data.</text>
</comment>